<dbReference type="AlphaFoldDB" id="A0ABD0XQ06"/>
<gene>
    <name evidence="1" type="ORF">UPYG_G00030330</name>
</gene>
<protein>
    <submittedName>
        <fullName evidence="1">Uncharacterized protein</fullName>
    </submittedName>
</protein>
<comment type="caution">
    <text evidence="1">The sequence shown here is derived from an EMBL/GenBank/DDBJ whole genome shotgun (WGS) entry which is preliminary data.</text>
</comment>
<name>A0ABD0XQ06_UMBPY</name>
<sequence>MLTELSVTYNAYVTSNNQQGLQFSMLVLCKSKSPSNQGKTGSITTKEENVFNGSKAYDLDVYVYVP</sequence>
<evidence type="ECO:0000313" key="2">
    <source>
        <dbReference type="Proteomes" id="UP001557470"/>
    </source>
</evidence>
<dbReference type="Proteomes" id="UP001557470">
    <property type="component" value="Unassembled WGS sequence"/>
</dbReference>
<accession>A0ABD0XQ06</accession>
<keyword evidence="2" id="KW-1185">Reference proteome</keyword>
<reference evidence="1 2" key="1">
    <citation type="submission" date="2024-06" db="EMBL/GenBank/DDBJ databases">
        <authorList>
            <person name="Pan Q."/>
            <person name="Wen M."/>
            <person name="Jouanno E."/>
            <person name="Zahm M."/>
            <person name="Klopp C."/>
            <person name="Cabau C."/>
            <person name="Louis A."/>
            <person name="Berthelot C."/>
            <person name="Parey E."/>
            <person name="Roest Crollius H."/>
            <person name="Montfort J."/>
            <person name="Robinson-Rechavi M."/>
            <person name="Bouchez O."/>
            <person name="Lampietro C."/>
            <person name="Lopez Roques C."/>
            <person name="Donnadieu C."/>
            <person name="Postlethwait J."/>
            <person name="Bobe J."/>
            <person name="Verreycken H."/>
            <person name="Guiguen Y."/>
        </authorList>
    </citation>
    <scope>NUCLEOTIDE SEQUENCE [LARGE SCALE GENOMIC DNA]</scope>
    <source>
        <strain evidence="1">Up_M1</strain>
        <tissue evidence="1">Testis</tissue>
    </source>
</reference>
<organism evidence="1 2">
    <name type="scientific">Umbra pygmaea</name>
    <name type="common">Eastern mudminnow</name>
    <dbReference type="NCBI Taxonomy" id="75934"/>
    <lineage>
        <taxon>Eukaryota</taxon>
        <taxon>Metazoa</taxon>
        <taxon>Chordata</taxon>
        <taxon>Craniata</taxon>
        <taxon>Vertebrata</taxon>
        <taxon>Euteleostomi</taxon>
        <taxon>Actinopterygii</taxon>
        <taxon>Neopterygii</taxon>
        <taxon>Teleostei</taxon>
        <taxon>Protacanthopterygii</taxon>
        <taxon>Esociformes</taxon>
        <taxon>Umbridae</taxon>
        <taxon>Umbra</taxon>
    </lineage>
</organism>
<evidence type="ECO:0000313" key="1">
    <source>
        <dbReference type="EMBL" id="KAL1022637.1"/>
    </source>
</evidence>
<proteinExistence type="predicted"/>
<dbReference type="EMBL" id="JAGEUA010000001">
    <property type="protein sequence ID" value="KAL1022637.1"/>
    <property type="molecule type" value="Genomic_DNA"/>
</dbReference>